<dbReference type="EMBL" id="CP036276">
    <property type="protein sequence ID" value="QDU46882.1"/>
    <property type="molecule type" value="Genomic_DNA"/>
</dbReference>
<dbReference type="GO" id="GO:0003735">
    <property type="term" value="F:structural constituent of ribosome"/>
    <property type="evidence" value="ECO:0007669"/>
    <property type="project" value="InterPro"/>
</dbReference>
<dbReference type="Pfam" id="PF01196">
    <property type="entry name" value="Ribosomal_L17"/>
    <property type="match status" value="1"/>
</dbReference>
<dbReference type="InterPro" id="IPR047859">
    <property type="entry name" value="Ribosomal_bL17_CS"/>
</dbReference>
<comment type="subunit">
    <text evidence="4">Part of the 50S ribosomal subunit. Contacts protein L32.</text>
</comment>
<dbReference type="AlphaFoldDB" id="A0A517ZWK5"/>
<proteinExistence type="inferred from homology"/>
<dbReference type="Gene3D" id="3.90.1030.10">
    <property type="entry name" value="Ribosomal protein L17"/>
    <property type="match status" value="1"/>
</dbReference>
<dbReference type="GO" id="GO:0022625">
    <property type="term" value="C:cytosolic large ribosomal subunit"/>
    <property type="evidence" value="ECO:0007669"/>
    <property type="project" value="TreeGrafter"/>
</dbReference>
<evidence type="ECO:0000256" key="2">
    <source>
        <dbReference type="ARBA" id="ARBA00022980"/>
    </source>
</evidence>
<dbReference type="GO" id="GO:0006412">
    <property type="term" value="P:translation"/>
    <property type="evidence" value="ECO:0007669"/>
    <property type="project" value="UniProtKB-UniRule"/>
</dbReference>
<protein>
    <recommendedName>
        <fullName evidence="4">Large ribosomal subunit protein bL17</fullName>
    </recommendedName>
</protein>
<dbReference type="PANTHER" id="PTHR14413">
    <property type="entry name" value="RIBOSOMAL PROTEIN L17"/>
    <property type="match status" value="1"/>
</dbReference>
<dbReference type="PROSITE" id="PS01167">
    <property type="entry name" value="RIBOSOMAL_L17"/>
    <property type="match status" value="1"/>
</dbReference>
<evidence type="ECO:0000313" key="7">
    <source>
        <dbReference type="Proteomes" id="UP000319383"/>
    </source>
</evidence>
<evidence type="ECO:0000256" key="1">
    <source>
        <dbReference type="ARBA" id="ARBA00008777"/>
    </source>
</evidence>
<feature type="region of interest" description="Disordered" evidence="5">
    <location>
        <begin position="178"/>
        <end position="241"/>
    </location>
</feature>
<dbReference type="SUPFAM" id="SSF64263">
    <property type="entry name" value="Prokaryotic ribosomal protein L17"/>
    <property type="match status" value="1"/>
</dbReference>
<organism evidence="6 7">
    <name type="scientific">Symmachiella dynata</name>
    <dbReference type="NCBI Taxonomy" id="2527995"/>
    <lineage>
        <taxon>Bacteria</taxon>
        <taxon>Pseudomonadati</taxon>
        <taxon>Planctomycetota</taxon>
        <taxon>Planctomycetia</taxon>
        <taxon>Planctomycetales</taxon>
        <taxon>Planctomycetaceae</taxon>
        <taxon>Symmachiella</taxon>
    </lineage>
</organism>
<name>A0A517ZWK5_9PLAN</name>
<evidence type="ECO:0000313" key="6">
    <source>
        <dbReference type="EMBL" id="QDU46882.1"/>
    </source>
</evidence>
<sequence length="241" mass="26942">MRHRMKGRKLGRNASHRRAMFRNMATSLICSVRVDEDDPQAPKVPGRIVTTVAKAKELRPYVEKLVTMARKSLAHTERAAEFSTSADRNTEEWKSWRNSEQWNKWNQAIAPAVNYRRRAFALLRDKTAVDVLFAELAERFEDRPGGYTRVVRLADVRLGDAGEQALIEFVGERDRVASKQAAAPMVVEDDETEAGTEENAETESETAVDESAAGSETSETEAETAEVAGEEPADDDKKAEE</sequence>
<dbReference type="InterPro" id="IPR036373">
    <property type="entry name" value="Ribosomal_bL17_sf"/>
</dbReference>
<reference evidence="6 7" key="1">
    <citation type="submission" date="2019-02" db="EMBL/GenBank/DDBJ databases">
        <title>Deep-cultivation of Planctomycetes and their phenomic and genomic characterization uncovers novel biology.</title>
        <authorList>
            <person name="Wiegand S."/>
            <person name="Jogler M."/>
            <person name="Boedeker C."/>
            <person name="Pinto D."/>
            <person name="Vollmers J."/>
            <person name="Rivas-Marin E."/>
            <person name="Kohn T."/>
            <person name="Peeters S.H."/>
            <person name="Heuer A."/>
            <person name="Rast P."/>
            <person name="Oberbeckmann S."/>
            <person name="Bunk B."/>
            <person name="Jeske O."/>
            <person name="Meyerdierks A."/>
            <person name="Storesund J.E."/>
            <person name="Kallscheuer N."/>
            <person name="Luecker S."/>
            <person name="Lage O.M."/>
            <person name="Pohl T."/>
            <person name="Merkel B.J."/>
            <person name="Hornburger P."/>
            <person name="Mueller R.-W."/>
            <person name="Bruemmer F."/>
            <person name="Labrenz M."/>
            <person name="Spormann A.M."/>
            <person name="Op den Camp H."/>
            <person name="Overmann J."/>
            <person name="Amann R."/>
            <person name="Jetten M.S.M."/>
            <person name="Mascher T."/>
            <person name="Medema M.H."/>
            <person name="Devos D.P."/>
            <person name="Kaster A.-K."/>
            <person name="Ovreas L."/>
            <person name="Rohde M."/>
            <person name="Galperin M.Y."/>
            <person name="Jogler C."/>
        </authorList>
    </citation>
    <scope>NUCLEOTIDE SEQUENCE [LARGE SCALE GENOMIC DNA]</scope>
    <source>
        <strain evidence="6 7">Mal52</strain>
    </source>
</reference>
<feature type="compositionally biased region" description="Acidic residues" evidence="5">
    <location>
        <begin position="187"/>
        <end position="208"/>
    </location>
</feature>
<keyword evidence="2 4" id="KW-0689">Ribosomal protein</keyword>
<evidence type="ECO:0000256" key="5">
    <source>
        <dbReference type="SAM" id="MobiDB-lite"/>
    </source>
</evidence>
<dbReference type="OrthoDB" id="9809073at2"/>
<accession>A0A517ZWK5</accession>
<dbReference type="HAMAP" id="MF_01368">
    <property type="entry name" value="Ribosomal_bL17"/>
    <property type="match status" value="1"/>
</dbReference>
<feature type="compositionally biased region" description="Acidic residues" evidence="5">
    <location>
        <begin position="218"/>
        <end position="234"/>
    </location>
</feature>
<keyword evidence="3 4" id="KW-0687">Ribonucleoprotein</keyword>
<keyword evidence="7" id="KW-1185">Reference proteome</keyword>
<dbReference type="KEGG" id="sdyn:Mal52_54050"/>
<dbReference type="Proteomes" id="UP000319383">
    <property type="component" value="Chromosome"/>
</dbReference>
<gene>
    <name evidence="4 6" type="primary">rplQ</name>
    <name evidence="6" type="ORF">Mal52_54050</name>
</gene>
<comment type="similarity">
    <text evidence="1 4">Belongs to the bacterial ribosomal protein bL17 family.</text>
</comment>
<evidence type="ECO:0000256" key="4">
    <source>
        <dbReference type="HAMAP-Rule" id="MF_01368"/>
    </source>
</evidence>
<dbReference type="PANTHER" id="PTHR14413:SF16">
    <property type="entry name" value="LARGE RIBOSOMAL SUBUNIT PROTEIN BL17M"/>
    <property type="match status" value="1"/>
</dbReference>
<evidence type="ECO:0000256" key="3">
    <source>
        <dbReference type="ARBA" id="ARBA00023274"/>
    </source>
</evidence>
<dbReference type="InterPro" id="IPR000456">
    <property type="entry name" value="Ribosomal_bL17"/>
</dbReference>